<dbReference type="Pfam" id="PF14023">
    <property type="entry name" value="Bestrophin-like"/>
    <property type="match status" value="1"/>
</dbReference>
<keyword evidence="1" id="KW-1133">Transmembrane helix</keyword>
<dbReference type="OrthoDB" id="7375424at2"/>
<sequence length="261" mass="28927">MIDWLYSLPDWLLLMACAAFMAGVITVLPRLTHRIPWLSPSAENTDFVLRLQTTLFTATSFVIAFTLVEAEANFRKVDTLVSTEASNINRLDRLLVRYGHETADQVRPPLIAYAQSIVGDEWPLLAGGDGSDKTQEAFSRVSRGILALEPSQGRQVTIYAEILRSFDMVAETRDSRLNAVGVSLSAIFWEVIGFAFLILLFVSSNIERTRFRSIILGCQMAVLGTFIGFVFVMDQPFKGRSAVDPGAIVQTIAIMENRKGG</sequence>
<feature type="transmembrane region" description="Helical" evidence="1">
    <location>
        <begin position="51"/>
        <end position="68"/>
    </location>
</feature>
<evidence type="ECO:0008006" key="4">
    <source>
        <dbReference type="Google" id="ProtNLM"/>
    </source>
</evidence>
<evidence type="ECO:0000313" key="2">
    <source>
        <dbReference type="EMBL" id="GEP57825.1"/>
    </source>
</evidence>
<protein>
    <recommendedName>
        <fullName evidence="4">DUF4239 domain-containing protein</fullName>
    </recommendedName>
</protein>
<evidence type="ECO:0000256" key="1">
    <source>
        <dbReference type="SAM" id="Phobius"/>
    </source>
</evidence>
<reference evidence="2 3" key="1">
    <citation type="submission" date="2019-07" db="EMBL/GenBank/DDBJ databases">
        <title>Whole genome shotgun sequence of Reyranella soli NBRC 108950.</title>
        <authorList>
            <person name="Hosoyama A."/>
            <person name="Uohara A."/>
            <person name="Ohji S."/>
            <person name="Ichikawa N."/>
        </authorList>
    </citation>
    <scope>NUCLEOTIDE SEQUENCE [LARGE SCALE GENOMIC DNA]</scope>
    <source>
        <strain evidence="2 3">NBRC 108950</strain>
    </source>
</reference>
<dbReference type="EMBL" id="BKAJ01000088">
    <property type="protein sequence ID" value="GEP57825.1"/>
    <property type="molecule type" value="Genomic_DNA"/>
</dbReference>
<dbReference type="RefSeq" id="WP_147152471.1">
    <property type="nucleotide sequence ID" value="NZ_BKAJ01000088.1"/>
</dbReference>
<proteinExistence type="predicted"/>
<dbReference type="Proteomes" id="UP000321058">
    <property type="component" value="Unassembled WGS sequence"/>
</dbReference>
<feature type="transmembrane region" description="Helical" evidence="1">
    <location>
        <begin position="214"/>
        <end position="232"/>
    </location>
</feature>
<feature type="transmembrane region" description="Helical" evidence="1">
    <location>
        <begin position="12"/>
        <end position="31"/>
    </location>
</feature>
<dbReference type="InterPro" id="IPR025333">
    <property type="entry name" value="DUF4239"/>
</dbReference>
<keyword evidence="1" id="KW-0472">Membrane</keyword>
<organism evidence="2 3">
    <name type="scientific">Reyranella soli</name>
    <dbReference type="NCBI Taxonomy" id="1230389"/>
    <lineage>
        <taxon>Bacteria</taxon>
        <taxon>Pseudomonadati</taxon>
        <taxon>Pseudomonadota</taxon>
        <taxon>Alphaproteobacteria</taxon>
        <taxon>Hyphomicrobiales</taxon>
        <taxon>Reyranellaceae</taxon>
        <taxon>Reyranella</taxon>
    </lineage>
</organism>
<feature type="transmembrane region" description="Helical" evidence="1">
    <location>
        <begin position="177"/>
        <end position="202"/>
    </location>
</feature>
<keyword evidence="1" id="KW-0812">Transmembrane</keyword>
<dbReference type="AlphaFoldDB" id="A0A512NFV3"/>
<keyword evidence="3" id="KW-1185">Reference proteome</keyword>
<evidence type="ECO:0000313" key="3">
    <source>
        <dbReference type="Proteomes" id="UP000321058"/>
    </source>
</evidence>
<name>A0A512NFV3_9HYPH</name>
<comment type="caution">
    <text evidence="2">The sequence shown here is derived from an EMBL/GenBank/DDBJ whole genome shotgun (WGS) entry which is preliminary data.</text>
</comment>
<accession>A0A512NFV3</accession>
<gene>
    <name evidence="2" type="ORF">RSO01_49910</name>
</gene>